<evidence type="ECO:0000256" key="3">
    <source>
        <dbReference type="PIRSR" id="PIRSR602081-1"/>
    </source>
</evidence>
<dbReference type="PANTHER" id="PTHR11455:SF9">
    <property type="entry name" value="CRYPTOCHROME CIRCADIAN CLOCK 5 ISOFORM X1"/>
    <property type="match status" value="1"/>
</dbReference>
<dbReference type="GO" id="GO:0003904">
    <property type="term" value="F:deoxyribodipyrimidine photo-lyase activity"/>
    <property type="evidence" value="ECO:0007669"/>
    <property type="project" value="TreeGrafter"/>
</dbReference>
<evidence type="ECO:0000256" key="1">
    <source>
        <dbReference type="ARBA" id="ARBA00022630"/>
    </source>
</evidence>
<dbReference type="InterPro" id="IPR005101">
    <property type="entry name" value="Cryptochr/Photolyase_FAD-bd"/>
</dbReference>
<keyword evidence="6" id="KW-1185">Reference proteome</keyword>
<keyword evidence="1 3" id="KW-0285">Flavoprotein</keyword>
<evidence type="ECO:0000313" key="5">
    <source>
        <dbReference type="EMBL" id="OYQ30904.1"/>
    </source>
</evidence>
<protein>
    <recommendedName>
        <fullName evidence="4">Cryptochrome/DNA photolyase FAD-binding domain-containing protein</fullName>
    </recommendedName>
</protein>
<feature type="domain" description="Cryptochrome/DNA photolyase FAD-binding" evidence="4">
    <location>
        <begin position="74"/>
        <end position="200"/>
    </location>
</feature>
<organism evidence="5 6">
    <name type="scientific">Sandarakinorhabdus cyanobacteriorum</name>
    <dbReference type="NCBI Taxonomy" id="1981098"/>
    <lineage>
        <taxon>Bacteria</taxon>
        <taxon>Pseudomonadati</taxon>
        <taxon>Pseudomonadota</taxon>
        <taxon>Alphaproteobacteria</taxon>
        <taxon>Sphingomonadales</taxon>
        <taxon>Sphingosinicellaceae</taxon>
        <taxon>Sandarakinorhabdus</taxon>
    </lineage>
</organism>
<comment type="cofactor">
    <cofactor evidence="3">
        <name>FAD</name>
        <dbReference type="ChEBI" id="CHEBI:57692"/>
    </cofactor>
    <text evidence="3">Binds 1 FAD per subunit.</text>
</comment>
<evidence type="ECO:0000259" key="4">
    <source>
        <dbReference type="Pfam" id="PF03441"/>
    </source>
</evidence>
<dbReference type="EMBL" id="NOXT01000097">
    <property type="protein sequence ID" value="OYQ30904.1"/>
    <property type="molecule type" value="Genomic_DNA"/>
</dbReference>
<dbReference type="GO" id="GO:0009416">
    <property type="term" value="P:response to light stimulus"/>
    <property type="evidence" value="ECO:0007669"/>
    <property type="project" value="TreeGrafter"/>
</dbReference>
<dbReference type="RefSeq" id="WP_094473224.1">
    <property type="nucleotide sequence ID" value="NZ_NOXT01000097.1"/>
</dbReference>
<feature type="binding site" evidence="3">
    <location>
        <position position="25"/>
    </location>
    <ligand>
        <name>FAD</name>
        <dbReference type="ChEBI" id="CHEBI:57692"/>
    </ligand>
</feature>
<dbReference type="InterPro" id="IPR036134">
    <property type="entry name" value="Crypto/Photolyase_FAD-like_sf"/>
</dbReference>
<accession>A0A255YQF0</accession>
<feature type="binding site" evidence="3">
    <location>
        <begin position="41"/>
        <end position="45"/>
    </location>
    <ligand>
        <name>FAD</name>
        <dbReference type="ChEBI" id="CHEBI:57692"/>
    </ligand>
</feature>
<keyword evidence="2 3" id="KW-0274">FAD</keyword>
<feature type="binding site" evidence="3">
    <location>
        <position position="74"/>
    </location>
    <ligand>
        <name>FAD</name>
        <dbReference type="ChEBI" id="CHEBI:57692"/>
    </ligand>
</feature>
<dbReference type="InterPro" id="IPR002081">
    <property type="entry name" value="Cryptochrome/DNA_photolyase_1"/>
</dbReference>
<dbReference type="PANTHER" id="PTHR11455">
    <property type="entry name" value="CRYPTOCHROME"/>
    <property type="match status" value="1"/>
</dbReference>
<dbReference type="AlphaFoldDB" id="A0A255YQF0"/>
<gene>
    <name evidence="5" type="ORF">CHU93_06080</name>
</gene>
<dbReference type="GO" id="GO:0003677">
    <property type="term" value="F:DNA binding"/>
    <property type="evidence" value="ECO:0007669"/>
    <property type="project" value="TreeGrafter"/>
</dbReference>
<dbReference type="Proteomes" id="UP000216991">
    <property type="component" value="Unassembled WGS sequence"/>
</dbReference>
<evidence type="ECO:0000313" key="6">
    <source>
        <dbReference type="Proteomes" id="UP000216991"/>
    </source>
</evidence>
<dbReference type="OrthoDB" id="9772484at2"/>
<proteinExistence type="predicted"/>
<evidence type="ECO:0000256" key="2">
    <source>
        <dbReference type="ARBA" id="ARBA00022827"/>
    </source>
</evidence>
<dbReference type="Gene3D" id="1.25.40.80">
    <property type="match status" value="1"/>
</dbReference>
<dbReference type="GO" id="GO:0071949">
    <property type="term" value="F:FAD binding"/>
    <property type="evidence" value="ECO:0007669"/>
    <property type="project" value="TreeGrafter"/>
</dbReference>
<sequence>MRFPLTRTEALARLTEFLPLAGRAYAARRNHDGGPDGRATTSLLSPAIRRRLVSEAEVAAAAVAAHGFGGAEKFVQEVCWRTYWVGWLQQRPEIWARWQADVVRMEAMLAEDGKWQRRYHQAMAGQTGIDCFDAWVAELQETGWLHNHVRMSFASIWCFTLRLPWQLGAAFFYRHLLDACPASNTLGWRWVVGLQTAGKTYLARADLIRDLSGGRFQVAAPLAREAAPWPTDIIPPPIPPAPVQHADPALRTGLFITSEDVSLETLPLPASPVALAATSGIGGAPAPLKRRVADAMLADGVDRAAHRLGLAPERLDEADAVEAMRAWAARHRLAQIITADAPVGPVKDRLDVLAPVLAGDGVRLVRLRRAWDDVAWPQAKKGFFPFKAAIPKLLALPPAALA</sequence>
<dbReference type="Gene3D" id="1.10.579.10">
    <property type="entry name" value="DNA Cyclobutane Dipyrimidine Photolyase, subunit A, domain 3"/>
    <property type="match status" value="1"/>
</dbReference>
<reference evidence="5 6" key="1">
    <citation type="submission" date="2017-07" db="EMBL/GenBank/DDBJ databases">
        <title>Sandarakinorhabdus cyanobacteriorum sp. nov., a novel bacterium isolated from cyanobacterial aggregates in a eutrophic lake.</title>
        <authorList>
            <person name="Cai H."/>
        </authorList>
    </citation>
    <scope>NUCLEOTIDE SEQUENCE [LARGE SCALE GENOMIC DNA]</scope>
    <source>
        <strain evidence="5 6">TH057</strain>
    </source>
</reference>
<dbReference type="SUPFAM" id="SSF48173">
    <property type="entry name" value="Cryptochrome/photolyase FAD-binding domain"/>
    <property type="match status" value="1"/>
</dbReference>
<dbReference type="Pfam" id="PF03441">
    <property type="entry name" value="FAD_binding_7"/>
    <property type="match status" value="1"/>
</dbReference>
<name>A0A255YQF0_9SPHN</name>
<comment type="caution">
    <text evidence="5">The sequence shown here is derived from an EMBL/GenBank/DDBJ whole genome shotgun (WGS) entry which is preliminary data.</text>
</comment>